<evidence type="ECO:0000256" key="3">
    <source>
        <dbReference type="ARBA" id="ARBA00011964"/>
    </source>
</evidence>
<evidence type="ECO:0000256" key="9">
    <source>
        <dbReference type="ARBA" id="ARBA00022989"/>
    </source>
</evidence>
<dbReference type="Pfam" id="PF05208">
    <property type="entry name" value="ALG3"/>
    <property type="match status" value="1"/>
</dbReference>
<gene>
    <name evidence="15" type="ORF">M409DRAFT_66871</name>
</gene>
<sequence>MDLITRAKDLATNPHNTKWTIPLQLLGDAILCGLIVWKIPYTEIDWKAYMQQITIYIAGERDYAKISGDTGPLVYPAAHVYIYRALYYLTDSGTDIFTAQLIFIGLYVASLYFVMQTYRQAGVPPWVFPLLSLSKRVHSIFVLRLFNDCFAVAGLFAAVGLWQRRWWTVGTLVYSVGVGVKMSLLLCLPAVGVVLWQAMGRDRAFYQAQSILQVQTLIASPFIIGGLKSYVTRAFELSRTFMFKWTVNWRFVGEERFLGRPFSLLLIAVHLSLLYTFGAGRWLAPSGWSVPDAFDKLIEPPPKEEQARIARRVTPNFILTAVLSSMIIGCLCARSLHYQFFVYIAWSTPFLLWKSSMHPVLIYAICMAQEWAWNVYPSTNASSLVVVSCLATTVGSVWIGTSPYLAAKKDEAAEKPQHEHAE</sequence>
<evidence type="ECO:0000256" key="11">
    <source>
        <dbReference type="ARBA" id="ARBA00044743"/>
    </source>
</evidence>
<feature type="transmembrane region" description="Helical" evidence="14">
    <location>
        <begin position="313"/>
        <end position="333"/>
    </location>
</feature>
<organism evidence="15 16">
    <name type="scientific">Zasmidium cellare ATCC 36951</name>
    <dbReference type="NCBI Taxonomy" id="1080233"/>
    <lineage>
        <taxon>Eukaryota</taxon>
        <taxon>Fungi</taxon>
        <taxon>Dikarya</taxon>
        <taxon>Ascomycota</taxon>
        <taxon>Pezizomycotina</taxon>
        <taxon>Dothideomycetes</taxon>
        <taxon>Dothideomycetidae</taxon>
        <taxon>Mycosphaerellales</taxon>
        <taxon>Mycosphaerellaceae</taxon>
        <taxon>Zasmidium</taxon>
    </lineage>
</organism>
<comment type="similarity">
    <text evidence="13">Belongs to the glycosyltransferase ALG3 family.</text>
</comment>
<keyword evidence="8 14" id="KW-0256">Endoplasmic reticulum</keyword>
<evidence type="ECO:0000256" key="6">
    <source>
        <dbReference type="ARBA" id="ARBA00022679"/>
    </source>
</evidence>
<evidence type="ECO:0000256" key="14">
    <source>
        <dbReference type="RuleBase" id="RU364047"/>
    </source>
</evidence>
<evidence type="ECO:0000256" key="7">
    <source>
        <dbReference type="ARBA" id="ARBA00022692"/>
    </source>
</evidence>
<evidence type="ECO:0000256" key="1">
    <source>
        <dbReference type="ARBA" id="ARBA00004477"/>
    </source>
</evidence>
<evidence type="ECO:0000256" key="5">
    <source>
        <dbReference type="ARBA" id="ARBA00022676"/>
    </source>
</evidence>
<keyword evidence="9 14" id="KW-1133">Transmembrane helix</keyword>
<protein>
    <recommendedName>
        <fullName evidence="4 14">Dol-P-Man:Man(5)GlcNAc(2)-PP-Dol alpha-1,3-mannosyltransferase</fullName>
        <ecNumber evidence="3 14">2.4.1.258</ecNumber>
    </recommendedName>
    <alternativeName>
        <fullName evidence="14">Dol-P-Man-dependent alpha(1-3)-mannosyltransferase</fullName>
    </alternativeName>
</protein>
<accession>A0A6A6CFA7</accession>
<dbReference type="OrthoDB" id="20028at2759"/>
<keyword evidence="10 14" id="KW-0472">Membrane</keyword>
<dbReference type="GO" id="GO:0052925">
    <property type="term" value="F:dol-P-Man:Man(5)GlcNAc(2)-PP-Dol alpha-1,3-mannosyltransferase activity"/>
    <property type="evidence" value="ECO:0007669"/>
    <property type="project" value="UniProtKB-EC"/>
</dbReference>
<evidence type="ECO:0000256" key="2">
    <source>
        <dbReference type="ARBA" id="ARBA00004922"/>
    </source>
</evidence>
<comment type="catalytic activity">
    <reaction evidence="12 14">
        <text>an alpha-D-Man-(1-&gt;2)-alpha-D-Man-(1-&gt;2)-alpha-D-Man-(1-&gt;3)-[alpha-D-Man-(1-&gt;6)]-beta-D-Man-(1-&gt;4)-beta-D-GlcNAc-(1-&gt;4)-alpha-D-GlcNAc-diphospho-di-trans,poly-cis-dolichol + a di-trans,poly-cis-dolichyl beta-D-mannosyl phosphate = an alpha-D-Man-(1-&gt;2)-alpha-D-Man-(1-&gt;2)-alpha-D-Man-(1-&gt;3)-[alpha-D-Man-(1-&gt;3)-alpha-D-Man-(1-&gt;6)]-beta-D-Man-(1-&gt;4)-beta-D-GlcNAc-(1-&gt;4)-alpha-D-GlcNAc-diphospho-di-trans,poly-cis-dolichol + a di-trans,poly-cis-dolichyl phosphate + H(+)</text>
        <dbReference type="Rhea" id="RHEA:29527"/>
        <dbReference type="Rhea" id="RHEA-COMP:19498"/>
        <dbReference type="Rhea" id="RHEA-COMP:19501"/>
        <dbReference type="Rhea" id="RHEA-COMP:19516"/>
        <dbReference type="Rhea" id="RHEA-COMP:19517"/>
        <dbReference type="ChEBI" id="CHEBI:15378"/>
        <dbReference type="ChEBI" id="CHEBI:57683"/>
        <dbReference type="ChEBI" id="CHEBI:58211"/>
        <dbReference type="ChEBI" id="CHEBI:132515"/>
        <dbReference type="ChEBI" id="CHEBI:132516"/>
        <dbReference type="EC" id="2.4.1.258"/>
    </reaction>
    <physiologicalReaction direction="left-to-right" evidence="12 14">
        <dbReference type="Rhea" id="RHEA:29528"/>
    </physiologicalReaction>
</comment>
<dbReference type="Proteomes" id="UP000799537">
    <property type="component" value="Unassembled WGS sequence"/>
</dbReference>
<keyword evidence="16" id="KW-1185">Reference proteome</keyword>
<dbReference type="EMBL" id="ML993598">
    <property type="protein sequence ID" value="KAF2165917.1"/>
    <property type="molecule type" value="Genomic_DNA"/>
</dbReference>
<keyword evidence="7 14" id="KW-0812">Transmembrane</keyword>
<feature type="transmembrane region" description="Helical" evidence="14">
    <location>
        <begin position="385"/>
        <end position="407"/>
    </location>
</feature>
<feature type="transmembrane region" description="Helical" evidence="14">
    <location>
        <begin position="174"/>
        <end position="196"/>
    </location>
</feature>
<dbReference type="AlphaFoldDB" id="A0A6A6CFA7"/>
<reference evidence="15" key="1">
    <citation type="journal article" date="2020" name="Stud. Mycol.">
        <title>101 Dothideomycetes genomes: a test case for predicting lifestyles and emergence of pathogens.</title>
        <authorList>
            <person name="Haridas S."/>
            <person name="Albert R."/>
            <person name="Binder M."/>
            <person name="Bloem J."/>
            <person name="Labutti K."/>
            <person name="Salamov A."/>
            <person name="Andreopoulos B."/>
            <person name="Baker S."/>
            <person name="Barry K."/>
            <person name="Bills G."/>
            <person name="Bluhm B."/>
            <person name="Cannon C."/>
            <person name="Castanera R."/>
            <person name="Culley D."/>
            <person name="Daum C."/>
            <person name="Ezra D."/>
            <person name="Gonzalez J."/>
            <person name="Henrissat B."/>
            <person name="Kuo A."/>
            <person name="Liang C."/>
            <person name="Lipzen A."/>
            <person name="Lutzoni F."/>
            <person name="Magnuson J."/>
            <person name="Mondo S."/>
            <person name="Nolan M."/>
            <person name="Ohm R."/>
            <person name="Pangilinan J."/>
            <person name="Park H.-J."/>
            <person name="Ramirez L."/>
            <person name="Alfaro M."/>
            <person name="Sun H."/>
            <person name="Tritt A."/>
            <person name="Yoshinaga Y."/>
            <person name="Zwiers L.-H."/>
            <person name="Turgeon B."/>
            <person name="Goodwin S."/>
            <person name="Spatafora J."/>
            <person name="Crous P."/>
            <person name="Grigoriev I."/>
        </authorList>
    </citation>
    <scope>NUCLEOTIDE SEQUENCE</scope>
    <source>
        <strain evidence="15">ATCC 36951</strain>
    </source>
</reference>
<dbReference type="GeneID" id="54570414"/>
<dbReference type="GO" id="GO:0005789">
    <property type="term" value="C:endoplasmic reticulum membrane"/>
    <property type="evidence" value="ECO:0007669"/>
    <property type="project" value="UniProtKB-SubCell"/>
</dbReference>
<evidence type="ECO:0000256" key="13">
    <source>
        <dbReference type="ARBA" id="ARBA00093457"/>
    </source>
</evidence>
<proteinExistence type="inferred from homology"/>
<feature type="transmembrane region" description="Helical" evidence="14">
    <location>
        <begin position="141"/>
        <end position="162"/>
    </location>
</feature>
<name>A0A6A6CFA7_ZASCE</name>
<dbReference type="RefSeq" id="XP_033666806.1">
    <property type="nucleotide sequence ID" value="XM_033817142.1"/>
</dbReference>
<dbReference type="EC" id="2.4.1.258" evidence="3 14"/>
<keyword evidence="6 14" id="KW-0808">Transferase</keyword>
<keyword evidence="5 14" id="KW-0328">Glycosyltransferase</keyword>
<comment type="pathway">
    <text evidence="2 14">Protein modification; protein glycosylation.</text>
</comment>
<feature type="transmembrane region" description="Helical" evidence="14">
    <location>
        <begin position="96"/>
        <end position="115"/>
    </location>
</feature>
<evidence type="ECO:0000256" key="12">
    <source>
        <dbReference type="ARBA" id="ARBA00049506"/>
    </source>
</evidence>
<dbReference type="InterPro" id="IPR007873">
    <property type="entry name" value="Glycosyltransferase_ALG3"/>
</dbReference>
<dbReference type="UniPathway" id="UPA00378"/>
<evidence type="ECO:0000256" key="4">
    <source>
        <dbReference type="ARBA" id="ARBA00015561"/>
    </source>
</evidence>
<comment type="subcellular location">
    <subcellularLocation>
        <location evidence="1 14">Endoplasmic reticulum membrane</location>
        <topology evidence="1 14">Multi-pass membrane protein</topology>
    </subcellularLocation>
</comment>
<feature type="transmembrane region" description="Helical" evidence="14">
    <location>
        <begin position="264"/>
        <end position="284"/>
    </location>
</feature>
<feature type="transmembrane region" description="Helical" evidence="14">
    <location>
        <begin position="340"/>
        <end position="365"/>
    </location>
</feature>
<evidence type="ECO:0000256" key="8">
    <source>
        <dbReference type="ARBA" id="ARBA00022824"/>
    </source>
</evidence>
<comment type="function">
    <text evidence="11 14">Dol-P-Man:Man(5)GlcNAc(2)-PP-Dol alpha-1,3-mannosyltransferase that operates in the biosynthetic pathway of dolichol-linked oligosaccharides, the glycan precursors employed in protein asparagine (N)-glycosylation. The assembly of dolichol-linked oligosaccharides begins on the cytosolic side of the endoplasmic reticulum membrane and finishes in its lumen. The sequential addition of sugars to dolichol pyrophosphate produces dolichol-linked oligosaccharides containing fourteen sugars, including two GlcNAcs, nine mannoses and three glucoses. Once assembled, the oligosaccharide is transferred from the lipid to nascent proteins by oligosaccharyltransferases. In the lumen of the endoplasmic reticulum, adds the first dolichyl beta-D-mannosyl phosphate derived mannose in an alpha-1,3 linkage to Man(5)GlcNAc(2)-PP-dolichol to produce Man(6)GlcNAc(2)-PP-dolichol.</text>
</comment>
<evidence type="ECO:0000313" key="16">
    <source>
        <dbReference type="Proteomes" id="UP000799537"/>
    </source>
</evidence>
<evidence type="ECO:0000256" key="10">
    <source>
        <dbReference type="ARBA" id="ARBA00023136"/>
    </source>
</evidence>
<dbReference type="PANTHER" id="PTHR12646:SF0">
    <property type="entry name" value="DOL-P-MAN:MAN(5)GLCNAC(2)-PP-DOL ALPHA-1,3-MANNOSYLTRANSFERASE"/>
    <property type="match status" value="1"/>
</dbReference>
<evidence type="ECO:0000313" key="15">
    <source>
        <dbReference type="EMBL" id="KAF2165917.1"/>
    </source>
</evidence>
<dbReference type="PANTHER" id="PTHR12646">
    <property type="entry name" value="NOT56 - RELATED"/>
    <property type="match status" value="1"/>
</dbReference>